<proteinExistence type="predicted"/>
<dbReference type="EMBL" id="SZPY01000003">
    <property type="protein sequence ID" value="TKI61431.1"/>
    <property type="molecule type" value="Genomic_DNA"/>
</dbReference>
<name>A0A4U2YNN6_9ACTN</name>
<dbReference type="Proteomes" id="UP000307808">
    <property type="component" value="Unassembled WGS sequence"/>
</dbReference>
<protein>
    <submittedName>
        <fullName evidence="1">Uncharacterized protein</fullName>
    </submittedName>
</protein>
<dbReference type="AlphaFoldDB" id="A0A4U2YNN6"/>
<sequence>MTTREHYTRSRPDLVSLQKIAGPMSSLARWDGLNIMGDDEIDQVVRDSGHRALEQIGRDSGDLAHLVSYYQLAVAAVPSESIGEQCRLALESLQEVTIEGRGCAFANPGVYAVRRSPELLHRIKLVSVLIRLQHDEKLRAGDLTGLQKQHDRQASVFAASEGLHQGFYLLDQYLGPLLGALTPAVWGFMSHRAHGAIVFSYGRQIGGAPRISSDLLGTLPTRGADRVTEFAPLDPQAIPSALSWWVERLNDLFGVISDPAVFLDGAGIYQPSLQLQAILTTEQLFSRVLSIQAAHSDTNARRVLLFTVLDTIEALTGRPVEKNCDASFAAKTLARLRDQIPDQAGQVLLPRAERGVDSLAEVGDGFFLREDCGGVMLRPSTQQVVPLERGTAEYLKLLRNATHGHGANKKNQVEATESLLARHDGRIPHEVALLGWLYLLDLLSHPDALRRHLTARSQK</sequence>
<reference evidence="1 2" key="1">
    <citation type="submission" date="2019-04" db="EMBL/GenBank/DDBJ databases">
        <authorList>
            <person name="Dong K."/>
        </authorList>
    </citation>
    <scope>NUCLEOTIDE SEQUENCE [LARGE SCALE GENOMIC DNA]</scope>
    <source>
        <strain evidence="2">dk3543</strain>
    </source>
</reference>
<evidence type="ECO:0000313" key="2">
    <source>
        <dbReference type="Proteomes" id="UP000307808"/>
    </source>
</evidence>
<organism evidence="1 2">
    <name type="scientific">Nocardioides jishulii</name>
    <dbReference type="NCBI Taxonomy" id="2575440"/>
    <lineage>
        <taxon>Bacteria</taxon>
        <taxon>Bacillati</taxon>
        <taxon>Actinomycetota</taxon>
        <taxon>Actinomycetes</taxon>
        <taxon>Propionibacteriales</taxon>
        <taxon>Nocardioidaceae</taxon>
        <taxon>Nocardioides</taxon>
    </lineage>
</organism>
<accession>A0A4U2YNN6</accession>
<keyword evidence="2" id="KW-1185">Reference proteome</keyword>
<comment type="caution">
    <text evidence="1">The sequence shown here is derived from an EMBL/GenBank/DDBJ whole genome shotgun (WGS) entry which is preliminary data.</text>
</comment>
<evidence type="ECO:0000313" key="1">
    <source>
        <dbReference type="EMBL" id="TKI61431.1"/>
    </source>
</evidence>
<dbReference type="OrthoDB" id="5125215at2"/>
<gene>
    <name evidence="1" type="ORF">FC770_11575</name>
</gene>
<dbReference type="RefSeq" id="WP_137066317.1">
    <property type="nucleotide sequence ID" value="NZ_CP040748.1"/>
</dbReference>